<reference evidence="1 2" key="1">
    <citation type="journal article" date="2007" name="Appl. Environ. Microbiol.">
        <title>Genome sequence of the cellulolytic gliding bacterium Cytophaga hutchinsonii.</title>
        <authorList>
            <person name="Xie G."/>
            <person name="Bruce D.C."/>
            <person name="Challacombe J.F."/>
            <person name="Chertkov O."/>
            <person name="Detter J.C."/>
            <person name="Gilna P."/>
            <person name="Han C.S."/>
            <person name="Lucas S."/>
            <person name="Misra M."/>
            <person name="Myers G.L."/>
            <person name="Richardson P."/>
            <person name="Tapia R."/>
            <person name="Thayer N."/>
            <person name="Thompson L.S."/>
            <person name="Brettin T.S."/>
            <person name="Henrissat B."/>
            <person name="Wilson D.B."/>
            <person name="McBride M.J."/>
        </authorList>
    </citation>
    <scope>NUCLEOTIDE SEQUENCE [LARGE SCALE GENOMIC DNA]</scope>
    <source>
        <strain evidence="2">ATCC 33406 / DSM 1761 / CIP 103989 / NBRC 15051 / NCIMB 9469 / D465</strain>
    </source>
</reference>
<dbReference type="AlphaFoldDB" id="A0A6N4SQH7"/>
<organism evidence="1 2">
    <name type="scientific">Cytophaga hutchinsonii (strain ATCC 33406 / DSM 1761 / CIP 103989 / NBRC 15051 / NCIMB 9469 / D465)</name>
    <dbReference type="NCBI Taxonomy" id="269798"/>
    <lineage>
        <taxon>Bacteria</taxon>
        <taxon>Pseudomonadati</taxon>
        <taxon>Bacteroidota</taxon>
        <taxon>Cytophagia</taxon>
        <taxon>Cytophagales</taxon>
        <taxon>Cytophagaceae</taxon>
        <taxon>Cytophaga</taxon>
    </lineage>
</organism>
<accession>A0A6N4SQH7</accession>
<keyword evidence="2" id="KW-1185">Reference proteome</keyword>
<gene>
    <name evidence="1" type="ordered locus">CHU_1281</name>
</gene>
<protein>
    <submittedName>
        <fullName evidence="1">Uncharacterized protein</fullName>
    </submittedName>
</protein>
<name>A0A6N4SQH7_CYTH3</name>
<sequence length="427" mass="49182">MELLSRYQVCWQADQIQVRKMPEHVQVSIQLKFLQNHTLMSSVVMQPTKLLLTGTHHLHSCACPLRQQKAESKISHTITYVIKKGRKPFFYYICKTRLLLKRKSERQDMLYILSFMNQLKHLLYVVTVFLLSISGANAQLFLEDLSLYPDQFVTKKIHDNPDINQYYPFIDGRGNYPNLSNQKEFPKKVALISFYIWNNEIVVTNKSANEFWRGSNWTASMDGNKLSSALISYSLESITKRFDSLGTKLISPGDFTAAQREAYDSLRINYVSSYRRKISDSVNYQSCSAISYKFIKLPNQKLDYIFANSLAELARVLEVDAVLLVQNDVTFAGTLGLINTITMNMYGFNPVSVSSDAVQGKKRSAKLNEFLLYSSIELDLEAIISQYDESGELKYENYIGYDRLLNLMIDQLYVSYLERTKITPKKS</sequence>
<evidence type="ECO:0000313" key="2">
    <source>
        <dbReference type="Proteomes" id="UP000001822"/>
    </source>
</evidence>
<evidence type="ECO:0000313" key="1">
    <source>
        <dbReference type="EMBL" id="ABG58553.1"/>
    </source>
</evidence>
<dbReference type="Proteomes" id="UP000001822">
    <property type="component" value="Chromosome"/>
</dbReference>
<dbReference type="KEGG" id="chu:CHU_1281"/>
<dbReference type="EMBL" id="CP000383">
    <property type="protein sequence ID" value="ABG58553.1"/>
    <property type="molecule type" value="Genomic_DNA"/>
</dbReference>
<proteinExistence type="predicted"/>